<feature type="region of interest" description="Disordered" evidence="1">
    <location>
        <begin position="24"/>
        <end position="94"/>
    </location>
</feature>
<feature type="compositionally biased region" description="Basic and acidic residues" evidence="1">
    <location>
        <begin position="43"/>
        <end position="56"/>
    </location>
</feature>
<feature type="compositionally biased region" description="Polar residues" evidence="1">
    <location>
        <begin position="24"/>
        <end position="42"/>
    </location>
</feature>
<dbReference type="OrthoDB" id="3903267at2759"/>
<feature type="compositionally biased region" description="Low complexity" evidence="1">
    <location>
        <begin position="201"/>
        <end position="225"/>
    </location>
</feature>
<feature type="region of interest" description="Disordered" evidence="1">
    <location>
        <begin position="133"/>
        <end position="256"/>
    </location>
</feature>
<keyword evidence="3" id="KW-1185">Reference proteome</keyword>
<evidence type="ECO:0000313" key="2">
    <source>
        <dbReference type="EMBL" id="KAF1813117.1"/>
    </source>
</evidence>
<proteinExistence type="predicted"/>
<organism evidence="2">
    <name type="scientific">Eremomyces bilateralis CBS 781.70</name>
    <dbReference type="NCBI Taxonomy" id="1392243"/>
    <lineage>
        <taxon>Eukaryota</taxon>
        <taxon>Fungi</taxon>
        <taxon>Dikarya</taxon>
        <taxon>Ascomycota</taxon>
        <taxon>Pezizomycotina</taxon>
        <taxon>Dothideomycetes</taxon>
        <taxon>Dothideomycetes incertae sedis</taxon>
        <taxon>Eremomycetales</taxon>
        <taxon>Eremomycetaceae</taxon>
        <taxon>Eremomyces</taxon>
    </lineage>
</organism>
<feature type="compositionally biased region" description="Basic residues" evidence="1">
    <location>
        <begin position="79"/>
        <end position="94"/>
    </location>
</feature>
<sequence length="539" mass="59606">MGALRQNGADESLNVTQQSILPSHHTLVTVNSHTQSVSASHVRNSDAHDNHSDPRDNSSPQFADDEAPDSTISQVAAPRSHRKKETKKPRPHTRQIIRWDKDLIERTLIGLVHESNKANIQLPWEAVGQWVPKNKRNMSSPSGEAIRQQIEKRRKRRRDDGEPVPPLSPRVDTPSFKIRRKSSSQPANRDQRCKTRISDLANSSADSPTTTSSTPTTTFDTHTNSIDNKPGDRNSENAGSSPAYNPFPTDTGATPTIKEYKPFTDEYIPLVSDRSRRAAAIDSASRTSQITDQENEAEQLASLDNNSASFADYVLANNIRESHAIHQGAQTGHADKQATQYPGNFGYIVQDTMPSVMATSGPSSNPYTPPGMLGSDSFGSDSFGDLFGDLFRSPCSATVEPLDHSNGGFGGMESNTWNDFGPFADLQDLTNGVQDEIYGPLDLPFGGYDGGYDLYEDIGLEREFLAIANRCNPTQNGAPRFSISHPSGEGYNHIGTQFNELVEDKIPPDNWMIRRLLDFLRTSRFLSAFQWMNQLPLDF</sequence>
<name>A0A6G1G4X0_9PEZI</name>
<protein>
    <submittedName>
        <fullName evidence="2 4">Uncharacterized protein</fullName>
    </submittedName>
</protein>
<dbReference type="EMBL" id="ML975155">
    <property type="protein sequence ID" value="KAF1813117.1"/>
    <property type="molecule type" value="Genomic_DNA"/>
</dbReference>
<gene>
    <name evidence="2 4" type="ORF">P152DRAFT_481261</name>
</gene>
<evidence type="ECO:0000313" key="3">
    <source>
        <dbReference type="Proteomes" id="UP000504638"/>
    </source>
</evidence>
<accession>A0A6G1G4X0</accession>
<evidence type="ECO:0000256" key="1">
    <source>
        <dbReference type="SAM" id="MobiDB-lite"/>
    </source>
</evidence>
<dbReference type="AlphaFoldDB" id="A0A6G1G4X0"/>
<reference evidence="4" key="2">
    <citation type="submission" date="2020-04" db="EMBL/GenBank/DDBJ databases">
        <authorList>
            <consortium name="NCBI Genome Project"/>
        </authorList>
    </citation>
    <scope>NUCLEOTIDE SEQUENCE</scope>
    <source>
        <strain evidence="4">CBS 781.70</strain>
    </source>
</reference>
<reference evidence="4" key="3">
    <citation type="submission" date="2025-04" db="UniProtKB">
        <authorList>
            <consortium name="RefSeq"/>
        </authorList>
    </citation>
    <scope>IDENTIFICATION</scope>
    <source>
        <strain evidence="4">CBS 781.70</strain>
    </source>
</reference>
<evidence type="ECO:0000313" key="4">
    <source>
        <dbReference type="RefSeq" id="XP_033534748.1"/>
    </source>
</evidence>
<dbReference type="Proteomes" id="UP000504638">
    <property type="component" value="Unplaced"/>
</dbReference>
<reference evidence="2 4" key="1">
    <citation type="submission" date="2020-01" db="EMBL/GenBank/DDBJ databases">
        <authorList>
            <consortium name="DOE Joint Genome Institute"/>
            <person name="Haridas S."/>
            <person name="Albert R."/>
            <person name="Binder M."/>
            <person name="Bloem J."/>
            <person name="Labutti K."/>
            <person name="Salamov A."/>
            <person name="Andreopoulos B."/>
            <person name="Baker S.E."/>
            <person name="Barry K."/>
            <person name="Bills G."/>
            <person name="Bluhm B.H."/>
            <person name="Cannon C."/>
            <person name="Castanera R."/>
            <person name="Culley D.E."/>
            <person name="Daum C."/>
            <person name="Ezra D."/>
            <person name="Gonzalez J.B."/>
            <person name="Henrissat B."/>
            <person name="Kuo A."/>
            <person name="Liang C."/>
            <person name="Lipzen A."/>
            <person name="Lutzoni F."/>
            <person name="Magnuson J."/>
            <person name="Mondo S."/>
            <person name="Nolan M."/>
            <person name="Ohm R."/>
            <person name="Pangilinan J."/>
            <person name="Park H.-J."/>
            <person name="Ramirez L."/>
            <person name="Alfaro M."/>
            <person name="Sun H."/>
            <person name="Tritt A."/>
            <person name="Yoshinaga Y."/>
            <person name="Zwiers L.-H."/>
            <person name="Turgeon B.G."/>
            <person name="Goodwin S.B."/>
            <person name="Spatafora J.W."/>
            <person name="Crous P.W."/>
            <person name="Grigoriev I.V."/>
        </authorList>
    </citation>
    <scope>NUCLEOTIDE SEQUENCE</scope>
    <source>
        <strain evidence="2 4">CBS 781.70</strain>
    </source>
</reference>
<dbReference type="RefSeq" id="XP_033534748.1">
    <property type="nucleotide sequence ID" value="XM_033681806.1"/>
</dbReference>
<dbReference type="GeneID" id="54422376"/>